<dbReference type="InterPro" id="IPR000182">
    <property type="entry name" value="GNAT_dom"/>
</dbReference>
<evidence type="ECO:0000313" key="3">
    <source>
        <dbReference type="Proteomes" id="UP001221189"/>
    </source>
</evidence>
<evidence type="ECO:0000259" key="1">
    <source>
        <dbReference type="PROSITE" id="PS51186"/>
    </source>
</evidence>
<accession>A0ABT5KGG0</accession>
<gene>
    <name evidence="2" type="ORF">PRZ03_13255</name>
</gene>
<comment type="caution">
    <text evidence="2">The sequence shown here is derived from an EMBL/GenBank/DDBJ whole genome shotgun (WGS) entry which is preliminary data.</text>
</comment>
<dbReference type="PANTHER" id="PTHR43792">
    <property type="entry name" value="GNAT FAMILY, PUTATIVE (AFU_ORTHOLOGUE AFUA_3G00765)-RELATED-RELATED"/>
    <property type="match status" value="1"/>
</dbReference>
<organism evidence="2 3">
    <name type="scientific">Roseateles albus</name>
    <dbReference type="NCBI Taxonomy" id="2987525"/>
    <lineage>
        <taxon>Bacteria</taxon>
        <taxon>Pseudomonadati</taxon>
        <taxon>Pseudomonadota</taxon>
        <taxon>Betaproteobacteria</taxon>
        <taxon>Burkholderiales</taxon>
        <taxon>Sphaerotilaceae</taxon>
        <taxon>Roseateles</taxon>
    </lineage>
</organism>
<dbReference type="Gene3D" id="3.40.630.30">
    <property type="match status" value="1"/>
</dbReference>
<dbReference type="SUPFAM" id="SSF55729">
    <property type="entry name" value="Acyl-CoA N-acyltransferases (Nat)"/>
    <property type="match status" value="1"/>
</dbReference>
<proteinExistence type="predicted"/>
<protein>
    <submittedName>
        <fullName evidence="2">GNAT family N-acetyltransferase</fullName>
    </submittedName>
</protein>
<name>A0ABT5KGG0_9BURK</name>
<dbReference type="Proteomes" id="UP001221189">
    <property type="component" value="Unassembled WGS sequence"/>
</dbReference>
<dbReference type="PANTHER" id="PTHR43792:SF1">
    <property type="entry name" value="N-ACETYLTRANSFERASE DOMAIN-CONTAINING PROTEIN"/>
    <property type="match status" value="1"/>
</dbReference>
<feature type="domain" description="N-acetyltransferase" evidence="1">
    <location>
        <begin position="9"/>
        <end position="171"/>
    </location>
</feature>
<reference evidence="2 3" key="1">
    <citation type="submission" date="2022-10" db="EMBL/GenBank/DDBJ databases">
        <title>Paucibacter sp. hw1 Genome sequencing.</title>
        <authorList>
            <person name="Park S."/>
        </authorList>
    </citation>
    <scope>NUCLEOTIDE SEQUENCE [LARGE SCALE GENOMIC DNA]</scope>
    <source>
        <strain evidence="3">hw1</strain>
    </source>
</reference>
<dbReference type="RefSeq" id="WP_273600728.1">
    <property type="nucleotide sequence ID" value="NZ_JAQQXT010000007.1"/>
</dbReference>
<evidence type="ECO:0000313" key="2">
    <source>
        <dbReference type="EMBL" id="MDC8772544.1"/>
    </source>
</evidence>
<dbReference type="EMBL" id="JAQQXT010000007">
    <property type="protein sequence ID" value="MDC8772544.1"/>
    <property type="molecule type" value="Genomic_DNA"/>
</dbReference>
<dbReference type="InterPro" id="IPR051531">
    <property type="entry name" value="N-acetyltransferase"/>
</dbReference>
<dbReference type="InterPro" id="IPR016181">
    <property type="entry name" value="Acyl_CoA_acyltransferase"/>
</dbReference>
<keyword evidence="3" id="KW-1185">Reference proteome</keyword>
<sequence>MRTLLTERLRIRRMSAAEDAAFMLSLLNDPSWLRFIGDRGVRTLADSQAYIENGPVEMYGRLGFGFCVVESKHSAGQCLGICGISQRDYLDSPDLGFAFLPEHSGQGFAYEAAAEVLRYAQGELGLKCVLATTRPDNLRSQKLLEKLGLQFERLMPHPDGSERQLMLYALRAA</sequence>
<dbReference type="PROSITE" id="PS51186">
    <property type="entry name" value="GNAT"/>
    <property type="match status" value="1"/>
</dbReference>
<dbReference type="Pfam" id="PF13302">
    <property type="entry name" value="Acetyltransf_3"/>
    <property type="match status" value="1"/>
</dbReference>